<keyword evidence="1" id="KW-0472">Membrane</keyword>
<name>A0A2H4JB44_9CAUD</name>
<feature type="transmembrane region" description="Helical" evidence="1">
    <location>
        <begin position="13"/>
        <end position="31"/>
    </location>
</feature>
<evidence type="ECO:0000256" key="1">
    <source>
        <dbReference type="SAM" id="Phobius"/>
    </source>
</evidence>
<protein>
    <submittedName>
        <fullName evidence="2">Uncharacterized protein</fullName>
    </submittedName>
</protein>
<proteinExistence type="predicted"/>
<keyword evidence="1" id="KW-1133">Transmembrane helix</keyword>
<organism evidence="2">
    <name type="scientific">uncultured Caudovirales phage</name>
    <dbReference type="NCBI Taxonomy" id="2100421"/>
    <lineage>
        <taxon>Viruses</taxon>
        <taxon>Duplodnaviria</taxon>
        <taxon>Heunggongvirae</taxon>
        <taxon>Uroviricota</taxon>
        <taxon>Caudoviricetes</taxon>
        <taxon>Peduoviridae</taxon>
        <taxon>Maltschvirus</taxon>
        <taxon>Maltschvirus maltsch</taxon>
    </lineage>
</organism>
<accession>A0A2H4JB44</accession>
<sequence length="108" mass="11677">MDFLSQVLESIKSHSHILFTGILGATFGFLLSKESKRDRLVGFFAGFILCVVFAKPASLFLANGNYPELFGFVLGAAGKSTAEALLSLARSRILGLVKKENEDAANHK</sequence>
<dbReference type="EMBL" id="MF417892">
    <property type="protein sequence ID" value="ASN69538.1"/>
    <property type="molecule type" value="Genomic_DNA"/>
</dbReference>
<feature type="transmembrane region" description="Helical" evidence="1">
    <location>
        <begin position="43"/>
        <end position="63"/>
    </location>
</feature>
<reference evidence="2" key="1">
    <citation type="submission" date="2017-06" db="EMBL/GenBank/DDBJ databases">
        <title>Novel phages from South African skin metaviromes.</title>
        <authorList>
            <person name="van Zyl L.J."/>
            <person name="Abrahams Y."/>
            <person name="Stander E.A."/>
            <person name="Kirby B.M."/>
            <person name="Clavaud C."/>
            <person name="Farcet C."/>
            <person name="Breton L."/>
            <person name="Trindade M.I."/>
        </authorList>
    </citation>
    <scope>NUCLEOTIDE SEQUENCE</scope>
</reference>
<gene>
    <name evidence="2" type="ORF">2F2_20</name>
</gene>
<evidence type="ECO:0000313" key="2">
    <source>
        <dbReference type="EMBL" id="ASN69538.1"/>
    </source>
</evidence>
<keyword evidence="1" id="KW-0812">Transmembrane</keyword>